<name>A0A4Y7LMR8_9CRUS</name>
<dbReference type="InterPro" id="IPR024253">
    <property type="entry name" value="Phosducin_thioredoxin-like_dom"/>
</dbReference>
<dbReference type="CDD" id="cd02987">
    <property type="entry name" value="Phd_like_Phd"/>
    <property type="match status" value="1"/>
</dbReference>
<feature type="coiled-coil region" evidence="3">
    <location>
        <begin position="80"/>
        <end position="126"/>
    </location>
</feature>
<dbReference type="InterPro" id="IPR051499">
    <property type="entry name" value="Phosducin-like_reg"/>
</dbReference>
<evidence type="ECO:0000313" key="6">
    <source>
        <dbReference type="EMBL" id="SVE69901.1"/>
    </source>
</evidence>
<reference evidence="6" key="1">
    <citation type="submission" date="2018-08" db="EMBL/GenBank/DDBJ databases">
        <authorList>
            <person name="Cornetti L."/>
        </authorList>
    </citation>
    <scope>NUCLEOTIDE SEQUENCE</scope>
    <source>
        <strain evidence="6">FI-BAL1-1</strain>
    </source>
</reference>
<evidence type="ECO:0000256" key="3">
    <source>
        <dbReference type="SAM" id="Coils"/>
    </source>
</evidence>
<dbReference type="InterPro" id="IPR001200">
    <property type="entry name" value="Phosducin"/>
</dbReference>
<dbReference type="PRINTS" id="PR00677">
    <property type="entry name" value="PHOSDUCIN"/>
</dbReference>
<feature type="region of interest" description="Disordered" evidence="4">
    <location>
        <begin position="1"/>
        <end position="60"/>
    </location>
</feature>
<evidence type="ECO:0000256" key="4">
    <source>
        <dbReference type="SAM" id="MobiDB-lite"/>
    </source>
</evidence>
<dbReference type="AlphaFoldDB" id="A0A4Y7LMR8"/>
<evidence type="ECO:0000259" key="5">
    <source>
        <dbReference type="Pfam" id="PF02114"/>
    </source>
</evidence>
<organism evidence="6">
    <name type="scientific">Eubosmina coregoni</name>
    <dbReference type="NCBI Taxonomy" id="186181"/>
    <lineage>
        <taxon>Eukaryota</taxon>
        <taxon>Metazoa</taxon>
        <taxon>Ecdysozoa</taxon>
        <taxon>Arthropoda</taxon>
        <taxon>Crustacea</taxon>
        <taxon>Branchiopoda</taxon>
        <taxon>Diplostraca</taxon>
        <taxon>Cladocera</taxon>
        <taxon>Anomopoda</taxon>
        <taxon>Bosminidae</taxon>
        <taxon>Eubosmina</taxon>
    </lineage>
</organism>
<dbReference type="Gene3D" id="3.40.30.10">
    <property type="entry name" value="Glutaredoxin"/>
    <property type="match status" value="1"/>
</dbReference>
<sequence>MSTLDDKLLGEKMQYYCSSSEDEDHEDSDADQGNEQDLNNKASTDSAASADVSSGGLTKWDGTCCNTGPKGVIKDYQRFKQLEKERREDQKEELKQLTNKFAITCRTNAEDEDEKLEAELNELMNDSSIQQFVQQRMQEMLANDGKKKKFGSVQVLKDSQQFLAAVDNEDENVCVVCLLHEPGRDGCKSAVESIASLARVYPHVKFCSVRPSLIAMSSRFESAGVPALLSYRGGQLTGNLVRLTDDLGQEFEESDLESYLVENGILTDRFLLPVSVNAASNGHQSSDDDEH</sequence>
<dbReference type="EMBL" id="LR000282">
    <property type="protein sequence ID" value="SVE69901.1"/>
    <property type="molecule type" value="mRNA"/>
</dbReference>
<gene>
    <name evidence="6" type="primary">EOG090X08Y3</name>
</gene>
<dbReference type="InterPro" id="IPR023196">
    <property type="entry name" value="Phosducin_N_dom_sf"/>
</dbReference>
<dbReference type="Gene3D" id="1.10.168.10">
    <property type="entry name" value="Phosducin, domain 2"/>
    <property type="match status" value="1"/>
</dbReference>
<comment type="similarity">
    <text evidence="1">Belongs to the phosducin family.</text>
</comment>
<dbReference type="Pfam" id="PF02114">
    <property type="entry name" value="Phosducin"/>
    <property type="match status" value="1"/>
</dbReference>
<feature type="domain" description="Phosducin" evidence="5">
    <location>
        <begin position="58"/>
        <end position="288"/>
    </location>
</feature>
<evidence type="ECO:0000256" key="1">
    <source>
        <dbReference type="ARBA" id="ARBA00009686"/>
    </source>
</evidence>
<proteinExistence type="evidence at transcript level"/>
<keyword evidence="2" id="KW-0597">Phosphoprotein</keyword>
<feature type="compositionally biased region" description="Acidic residues" evidence="4">
    <location>
        <begin position="20"/>
        <end position="34"/>
    </location>
</feature>
<protein>
    <submittedName>
        <fullName evidence="6">EOG090X08Y3</fullName>
    </submittedName>
</protein>
<feature type="compositionally biased region" description="Basic and acidic residues" evidence="4">
    <location>
        <begin position="1"/>
        <end position="10"/>
    </location>
</feature>
<dbReference type="InterPro" id="IPR036249">
    <property type="entry name" value="Thioredoxin-like_sf"/>
</dbReference>
<dbReference type="SUPFAM" id="SSF52833">
    <property type="entry name" value="Thioredoxin-like"/>
    <property type="match status" value="1"/>
</dbReference>
<dbReference type="GO" id="GO:0008277">
    <property type="term" value="P:regulation of G protein-coupled receptor signaling pathway"/>
    <property type="evidence" value="ECO:0007669"/>
    <property type="project" value="InterPro"/>
</dbReference>
<dbReference type="PANTHER" id="PTHR46052">
    <property type="entry name" value="PHOSDUCIN-LIKE PROTEIN"/>
    <property type="match status" value="1"/>
</dbReference>
<accession>A0A4Y7LMR8</accession>
<keyword evidence="3" id="KW-0175">Coiled coil</keyword>
<evidence type="ECO:0000256" key="2">
    <source>
        <dbReference type="ARBA" id="ARBA00022553"/>
    </source>
</evidence>
<feature type="compositionally biased region" description="Low complexity" evidence="4">
    <location>
        <begin position="42"/>
        <end position="54"/>
    </location>
</feature>
<dbReference type="PANTHER" id="PTHR46052:SF1">
    <property type="entry name" value="PHOSDUCIN-LIKE PROTEIN"/>
    <property type="match status" value="1"/>
</dbReference>